<dbReference type="RefSeq" id="WP_233648156.1">
    <property type="nucleotide sequence ID" value="NZ_JBITPR010000063.1"/>
</dbReference>
<comment type="caution">
    <text evidence="1">The sequence shown here is derived from an EMBL/GenBank/DDBJ whole genome shotgun (WGS) entry which is preliminary data.</text>
</comment>
<evidence type="ECO:0000313" key="1">
    <source>
        <dbReference type="EMBL" id="MFI7875742.1"/>
    </source>
</evidence>
<dbReference type="Gene3D" id="3.30.470.30">
    <property type="entry name" value="DNA ligase/mRNA capping enzyme"/>
    <property type="match status" value="1"/>
</dbReference>
<dbReference type="Proteomes" id="UP001614264">
    <property type="component" value="Unassembled WGS sequence"/>
</dbReference>
<accession>A0ABW8BMT2</accession>
<evidence type="ECO:0000313" key="2">
    <source>
        <dbReference type="Proteomes" id="UP001614264"/>
    </source>
</evidence>
<sequence length="59" mass="6348">MRQRQSLETDGYRAQLAHWADGRVLLRSRQGADMTAAFSEIAAASLAQLPADTGLDGAM</sequence>
<proteinExistence type="predicted"/>
<reference evidence="1 2" key="1">
    <citation type="submission" date="2024-07" db="EMBL/GenBank/DDBJ databases">
        <title>Whole genome sequencing of Prodigiosin pigment-producing Streptomyces salinarius isolated from rhizosphere soil of Arachis hypogaea.</title>
        <authorList>
            <person name="Vidhya A."/>
            <person name="Ramya S."/>
        </authorList>
    </citation>
    <scope>NUCLEOTIDE SEQUENCE [LARGE SCALE GENOMIC DNA]</scope>
    <source>
        <strain evidence="1 2">VRMG2420</strain>
    </source>
</reference>
<organism evidence="1 2">
    <name type="scientific">Streptomyces salinarius</name>
    <dbReference type="NCBI Taxonomy" id="2762598"/>
    <lineage>
        <taxon>Bacteria</taxon>
        <taxon>Bacillati</taxon>
        <taxon>Actinomycetota</taxon>
        <taxon>Actinomycetes</taxon>
        <taxon>Kitasatosporales</taxon>
        <taxon>Streptomycetaceae</taxon>
        <taxon>Streptomyces</taxon>
    </lineage>
</organism>
<dbReference type="EMBL" id="JBITPR010000063">
    <property type="protein sequence ID" value="MFI7875742.1"/>
    <property type="molecule type" value="Genomic_DNA"/>
</dbReference>
<dbReference type="SUPFAM" id="SSF56091">
    <property type="entry name" value="DNA ligase/mRNA capping enzyme, catalytic domain"/>
    <property type="match status" value="1"/>
</dbReference>
<name>A0ABW8BMT2_9ACTN</name>
<keyword evidence="2" id="KW-1185">Reference proteome</keyword>
<gene>
    <name evidence="1" type="ORF">AB4829_34745</name>
</gene>
<protein>
    <submittedName>
        <fullName evidence="1">Uncharacterized protein</fullName>
    </submittedName>
</protein>